<dbReference type="RefSeq" id="WP_117986987.1">
    <property type="nucleotide sequence ID" value="NZ_CABMFG010000008.1"/>
</dbReference>
<dbReference type="Pfam" id="PF04773">
    <property type="entry name" value="FecR"/>
    <property type="match status" value="1"/>
</dbReference>
<evidence type="ECO:0000256" key="1">
    <source>
        <dbReference type="SAM" id="Phobius"/>
    </source>
</evidence>
<dbReference type="PIRSF" id="PIRSF018266">
    <property type="entry name" value="FecR"/>
    <property type="match status" value="1"/>
</dbReference>
<dbReference type="AlphaFoldDB" id="A0A413H7S7"/>
<keyword evidence="1" id="KW-0472">Membrane</keyword>
<reference evidence="4 5" key="1">
    <citation type="submission" date="2018-08" db="EMBL/GenBank/DDBJ databases">
        <title>A genome reference for cultivated species of the human gut microbiota.</title>
        <authorList>
            <person name="Zou Y."/>
            <person name="Xue W."/>
            <person name="Luo G."/>
        </authorList>
    </citation>
    <scope>NUCLEOTIDE SEQUENCE [LARGE SCALE GENOMIC DNA]</scope>
    <source>
        <strain evidence="4 5">OF03-9BH</strain>
    </source>
</reference>
<dbReference type="Pfam" id="PF16344">
    <property type="entry name" value="FecR_C"/>
    <property type="match status" value="1"/>
</dbReference>
<dbReference type="InterPro" id="IPR006860">
    <property type="entry name" value="FecR"/>
</dbReference>
<dbReference type="Proteomes" id="UP000286075">
    <property type="component" value="Unassembled WGS sequence"/>
</dbReference>
<dbReference type="OrthoDB" id="649666at2"/>
<evidence type="ECO:0000313" key="4">
    <source>
        <dbReference type="EMBL" id="RGX79648.1"/>
    </source>
</evidence>
<dbReference type="Gene3D" id="2.60.120.1440">
    <property type="match status" value="1"/>
</dbReference>
<proteinExistence type="predicted"/>
<feature type="domain" description="Protein FecR C-terminal" evidence="3">
    <location>
        <begin position="224"/>
        <end position="287"/>
    </location>
</feature>
<evidence type="ECO:0000259" key="2">
    <source>
        <dbReference type="Pfam" id="PF04773"/>
    </source>
</evidence>
<keyword evidence="1" id="KW-0812">Transmembrane</keyword>
<evidence type="ECO:0000259" key="3">
    <source>
        <dbReference type="Pfam" id="PF16344"/>
    </source>
</evidence>
<dbReference type="PANTHER" id="PTHR30273:SF2">
    <property type="entry name" value="PROTEIN FECR"/>
    <property type="match status" value="1"/>
</dbReference>
<dbReference type="InterPro" id="IPR012373">
    <property type="entry name" value="Ferrdict_sens_TM"/>
</dbReference>
<dbReference type="GO" id="GO:0016989">
    <property type="term" value="F:sigma factor antagonist activity"/>
    <property type="evidence" value="ECO:0007669"/>
    <property type="project" value="TreeGrafter"/>
</dbReference>
<comment type="caution">
    <text evidence="4">The sequence shown here is derived from an EMBL/GenBank/DDBJ whole genome shotgun (WGS) entry which is preliminary data.</text>
</comment>
<accession>A0A413H7S7</accession>
<dbReference type="EMBL" id="QSCF01000008">
    <property type="protein sequence ID" value="RGX79648.1"/>
    <property type="molecule type" value="Genomic_DNA"/>
</dbReference>
<dbReference type="PANTHER" id="PTHR30273">
    <property type="entry name" value="PERIPLASMIC SIGNAL SENSOR AND SIGMA FACTOR ACTIVATOR FECR-RELATED"/>
    <property type="match status" value="1"/>
</dbReference>
<name>A0A413H7S7_9BACE</name>
<evidence type="ECO:0000313" key="5">
    <source>
        <dbReference type="Proteomes" id="UP000286075"/>
    </source>
</evidence>
<keyword evidence="1" id="KW-1133">Transmembrane helix</keyword>
<organism evidence="4 5">
    <name type="scientific">Bacteroides stercorirosoris</name>
    <dbReference type="NCBI Taxonomy" id="871324"/>
    <lineage>
        <taxon>Bacteria</taxon>
        <taxon>Pseudomonadati</taxon>
        <taxon>Bacteroidota</taxon>
        <taxon>Bacteroidia</taxon>
        <taxon>Bacteroidales</taxon>
        <taxon>Bacteroidaceae</taxon>
        <taxon>Bacteroides</taxon>
    </lineage>
</organism>
<feature type="transmembrane region" description="Helical" evidence="1">
    <location>
        <begin position="54"/>
        <end position="74"/>
    </location>
</feature>
<sequence>MENMNPESLLRKAQALGDDIKEIESIDVQHAYRRMQQKMKSSRRKMIYNQCMRYAAFLTLPLLMASLTLGYLYFHKPVEEEKYAEVTAAMGSVIRYELPDHSVVWLNAGSTLRYPTVFRKDNRNVELKGEAYFEVEADRERPFYVNTSGGLSVYVYGTKFNVAAYEEDDCIETVLERGKVNVITPNRETMALLPGEQLHYEKQSQKWTKNKVDVYEKVAWKDGKLIFRNASLEEIFKRLSRHFNVDIQFDNRSGKEYRYRATFRSETLPQILDYLAKSAALKWKVEDAAQQADATFTKTKITVNLY</sequence>
<feature type="domain" description="FecR protein" evidence="2">
    <location>
        <begin position="86"/>
        <end position="180"/>
    </location>
</feature>
<protein>
    <submittedName>
        <fullName evidence="4">FecR family protein</fullName>
    </submittedName>
</protein>
<gene>
    <name evidence="4" type="ORF">DXA68_06905</name>
</gene>
<dbReference type="InterPro" id="IPR032508">
    <property type="entry name" value="FecR_C"/>
</dbReference>
<dbReference type="Gene3D" id="3.55.50.30">
    <property type="match status" value="1"/>
</dbReference>
<dbReference type="FunFam" id="2.60.120.1440:FF:000001">
    <property type="entry name" value="Putative anti-sigma factor"/>
    <property type="match status" value="1"/>
</dbReference>